<accession>A0ABX5XS67</accession>
<gene>
    <name evidence="1" type="ORF">TBK1r_34310</name>
</gene>
<sequence length="71" mass="7759">MIKEASVELRGSLPDELADATTKLLTFHGTDQQDDRDLRKPRRKDGLGKAYSFMVGDRIGVEALAKVGQAA</sequence>
<evidence type="ECO:0000313" key="1">
    <source>
        <dbReference type="EMBL" id="QDV84482.1"/>
    </source>
</evidence>
<organism evidence="1 2">
    <name type="scientific">Stieleria magnilauensis</name>
    <dbReference type="NCBI Taxonomy" id="2527963"/>
    <lineage>
        <taxon>Bacteria</taxon>
        <taxon>Pseudomonadati</taxon>
        <taxon>Planctomycetota</taxon>
        <taxon>Planctomycetia</taxon>
        <taxon>Pirellulales</taxon>
        <taxon>Pirellulaceae</taxon>
        <taxon>Stieleria</taxon>
    </lineage>
</organism>
<proteinExistence type="predicted"/>
<evidence type="ECO:0000313" key="2">
    <source>
        <dbReference type="Proteomes" id="UP000318081"/>
    </source>
</evidence>
<dbReference type="RefSeq" id="WP_419581419.1">
    <property type="nucleotide sequence ID" value="NZ_CP036432.1"/>
</dbReference>
<reference evidence="1 2" key="1">
    <citation type="submission" date="2019-02" db="EMBL/GenBank/DDBJ databases">
        <title>Deep-cultivation of Planctomycetes and their phenomic and genomic characterization uncovers novel biology.</title>
        <authorList>
            <person name="Wiegand S."/>
            <person name="Jogler M."/>
            <person name="Boedeker C."/>
            <person name="Pinto D."/>
            <person name="Vollmers J."/>
            <person name="Rivas-Marin E."/>
            <person name="Kohn T."/>
            <person name="Peeters S.H."/>
            <person name="Heuer A."/>
            <person name="Rast P."/>
            <person name="Oberbeckmann S."/>
            <person name="Bunk B."/>
            <person name="Jeske O."/>
            <person name="Meyerdierks A."/>
            <person name="Storesund J.E."/>
            <person name="Kallscheuer N."/>
            <person name="Luecker S."/>
            <person name="Lage O.M."/>
            <person name="Pohl T."/>
            <person name="Merkel B.J."/>
            <person name="Hornburger P."/>
            <person name="Mueller R.-W."/>
            <person name="Bruemmer F."/>
            <person name="Labrenz M."/>
            <person name="Spormann A.M."/>
            <person name="Op den Camp H."/>
            <person name="Overmann J."/>
            <person name="Amann R."/>
            <person name="Jetten M.S.M."/>
            <person name="Mascher T."/>
            <person name="Medema M.H."/>
            <person name="Devos D.P."/>
            <person name="Kaster A.-K."/>
            <person name="Ovreas L."/>
            <person name="Rohde M."/>
            <person name="Galperin M.Y."/>
            <person name="Jogler C."/>
        </authorList>
    </citation>
    <scope>NUCLEOTIDE SEQUENCE [LARGE SCALE GENOMIC DNA]</scope>
    <source>
        <strain evidence="1 2">TBK1r</strain>
    </source>
</reference>
<protein>
    <submittedName>
        <fullName evidence="1">Uncharacterized protein</fullName>
    </submittedName>
</protein>
<dbReference type="Proteomes" id="UP000318081">
    <property type="component" value="Chromosome"/>
</dbReference>
<dbReference type="EMBL" id="CP036432">
    <property type="protein sequence ID" value="QDV84482.1"/>
    <property type="molecule type" value="Genomic_DNA"/>
</dbReference>
<name>A0ABX5XS67_9BACT</name>
<keyword evidence="2" id="KW-1185">Reference proteome</keyword>